<evidence type="ECO:0000256" key="7">
    <source>
        <dbReference type="ARBA" id="ARBA00022729"/>
    </source>
</evidence>
<keyword evidence="13" id="KW-1185">Reference proteome</keyword>
<protein>
    <submittedName>
        <fullName evidence="14">Apolipoprotein Eb</fullName>
    </submittedName>
</protein>
<evidence type="ECO:0000256" key="5">
    <source>
        <dbReference type="ARBA" id="ARBA00022525"/>
    </source>
</evidence>
<comment type="function">
    <text evidence="11">APOE is an apolipoprotein, a protein associating with lipid particles, that mainly functions in lipoprotein-mediated lipid transport between organs via the plasma and interstitial fluids. APOE is a core component of plasma lipoproteins and is involved in their production, conversion and clearance. Apolipoproteins are amphipathic molecules that interact both with lipids of the lipoprotein particle core and the aqueous environment of the plasma.</text>
</comment>
<dbReference type="GO" id="GO:0008203">
    <property type="term" value="P:cholesterol metabolic process"/>
    <property type="evidence" value="ECO:0007669"/>
    <property type="project" value="TreeGrafter"/>
</dbReference>
<dbReference type="GO" id="GO:1903561">
    <property type="term" value="C:extracellular vesicle"/>
    <property type="evidence" value="ECO:0007669"/>
    <property type="project" value="TreeGrafter"/>
</dbReference>
<evidence type="ECO:0000313" key="13">
    <source>
        <dbReference type="Proteomes" id="UP000221080"/>
    </source>
</evidence>
<dbReference type="PANTHER" id="PTHR18976">
    <property type="entry name" value="APOLIPOPROTEIN"/>
    <property type="match status" value="1"/>
</dbReference>
<organism evidence="13 14">
    <name type="scientific">Ictalurus punctatus</name>
    <name type="common">Channel catfish</name>
    <name type="synonym">Silurus punctatus</name>
    <dbReference type="NCBI Taxonomy" id="7998"/>
    <lineage>
        <taxon>Eukaryota</taxon>
        <taxon>Metazoa</taxon>
        <taxon>Chordata</taxon>
        <taxon>Craniata</taxon>
        <taxon>Vertebrata</taxon>
        <taxon>Euteleostomi</taxon>
        <taxon>Actinopterygii</taxon>
        <taxon>Neopterygii</taxon>
        <taxon>Teleostei</taxon>
        <taxon>Ostariophysi</taxon>
        <taxon>Siluriformes</taxon>
        <taxon>Ictaluridae</taxon>
        <taxon>Ictalurus</taxon>
    </lineage>
</organism>
<evidence type="ECO:0000256" key="8">
    <source>
        <dbReference type="ARBA" id="ARBA00022737"/>
    </source>
</evidence>
<evidence type="ECO:0000256" key="1">
    <source>
        <dbReference type="ARBA" id="ARBA00004498"/>
    </source>
</evidence>
<evidence type="ECO:0000256" key="12">
    <source>
        <dbReference type="SAM" id="Coils"/>
    </source>
</evidence>
<dbReference type="CTD" id="30314"/>
<comment type="similarity">
    <text evidence="2">Belongs to the apolipoprotein A1/A4/E family.</text>
</comment>
<comment type="subunit">
    <text evidence="3">Homotetramer.</text>
</comment>
<dbReference type="GO" id="GO:0042627">
    <property type="term" value="C:chylomicron"/>
    <property type="evidence" value="ECO:0007669"/>
    <property type="project" value="TreeGrafter"/>
</dbReference>
<evidence type="ECO:0000256" key="2">
    <source>
        <dbReference type="ARBA" id="ARBA00008788"/>
    </source>
</evidence>
<dbReference type="GeneID" id="108265499"/>
<dbReference type="GO" id="GO:0034364">
    <property type="term" value="C:high-density lipoprotein particle"/>
    <property type="evidence" value="ECO:0007669"/>
    <property type="project" value="TreeGrafter"/>
</dbReference>
<evidence type="ECO:0000256" key="3">
    <source>
        <dbReference type="ARBA" id="ARBA00011881"/>
    </source>
</evidence>
<evidence type="ECO:0000313" key="14">
    <source>
        <dbReference type="RefSeq" id="XP_017323363.1"/>
    </source>
</evidence>
<keyword evidence="12" id="KW-0175">Coiled coil</keyword>
<dbReference type="InterPro" id="IPR050163">
    <property type="entry name" value="Apolipoprotein_A1/A4/E"/>
</dbReference>
<evidence type="ECO:0000256" key="11">
    <source>
        <dbReference type="ARBA" id="ARBA00056320"/>
    </source>
</evidence>
<evidence type="ECO:0000256" key="6">
    <source>
        <dbReference type="ARBA" id="ARBA00022530"/>
    </source>
</evidence>
<dbReference type="GO" id="GO:0033700">
    <property type="term" value="P:phospholipid efflux"/>
    <property type="evidence" value="ECO:0007669"/>
    <property type="project" value="TreeGrafter"/>
</dbReference>
<keyword evidence="6" id="KW-0272">Extracellular matrix</keyword>
<comment type="subcellular location">
    <subcellularLocation>
        <location evidence="1">Secreted</location>
        <location evidence="1">Extracellular space</location>
        <location evidence="1">Extracellular matrix</location>
    </subcellularLocation>
</comment>
<keyword evidence="9" id="KW-0445">Lipid transport</keyword>
<reference evidence="13" key="1">
    <citation type="journal article" date="2016" name="Nat. Commun.">
        <title>The channel catfish genome sequence provides insights into the evolution of scale formation in teleosts.</title>
        <authorList>
            <person name="Liu Z."/>
            <person name="Liu S."/>
            <person name="Yao J."/>
            <person name="Bao L."/>
            <person name="Zhang J."/>
            <person name="Li Y."/>
            <person name="Jiang C."/>
            <person name="Sun L."/>
            <person name="Wang R."/>
            <person name="Zhang Y."/>
            <person name="Zhou T."/>
            <person name="Zeng Q."/>
            <person name="Fu Q."/>
            <person name="Gao S."/>
            <person name="Li N."/>
            <person name="Koren S."/>
            <person name="Jiang Y."/>
            <person name="Zimin A."/>
            <person name="Xu P."/>
            <person name="Phillippy A.M."/>
            <person name="Geng X."/>
            <person name="Song L."/>
            <person name="Sun F."/>
            <person name="Li C."/>
            <person name="Wang X."/>
            <person name="Chen A."/>
            <person name="Jin Y."/>
            <person name="Yuan Z."/>
            <person name="Yang Y."/>
            <person name="Tan S."/>
            <person name="Peatman E."/>
            <person name="Lu J."/>
            <person name="Qin Z."/>
            <person name="Dunham R."/>
            <person name="Li Z."/>
            <person name="Sonstegard T."/>
            <person name="Feng J."/>
            <person name="Danzmann R.G."/>
            <person name="Schroeder S."/>
            <person name="Scheffler B."/>
            <person name="Duke M.V."/>
            <person name="Ballard L."/>
            <person name="Kucuktas H."/>
            <person name="Kaltenboeck L."/>
            <person name="Liu H."/>
            <person name="Armbruster J."/>
            <person name="Xie Y."/>
            <person name="Kirby M.L."/>
            <person name="Tian Y."/>
            <person name="Flanagan M.E."/>
            <person name="Mu W."/>
            <person name="Waldbieser G.C."/>
        </authorList>
    </citation>
    <scope>NUCLEOTIDE SEQUENCE [LARGE SCALE GENOMIC DNA]</scope>
    <source>
        <strain evidence="13">SDA103</strain>
    </source>
</reference>
<reference evidence="14" key="2">
    <citation type="submission" date="2025-08" db="UniProtKB">
        <authorList>
            <consortium name="RefSeq"/>
        </authorList>
    </citation>
    <scope>IDENTIFICATION</scope>
    <source>
        <tissue evidence="14">Blood</tissue>
    </source>
</reference>
<keyword evidence="7" id="KW-0732">Signal</keyword>
<dbReference type="GO" id="GO:0034361">
    <property type="term" value="C:very-low-density lipoprotein particle"/>
    <property type="evidence" value="ECO:0007669"/>
    <property type="project" value="TreeGrafter"/>
</dbReference>
<dbReference type="GO" id="GO:0120020">
    <property type="term" value="F:cholesterol transfer activity"/>
    <property type="evidence" value="ECO:0007669"/>
    <property type="project" value="TreeGrafter"/>
</dbReference>
<accession>A0A2D0QY79</accession>
<dbReference type="Pfam" id="PF01442">
    <property type="entry name" value="Apolipoprotein"/>
    <property type="match status" value="1"/>
</dbReference>
<keyword evidence="8" id="KW-0677">Repeat</keyword>
<dbReference type="SUPFAM" id="SSF58113">
    <property type="entry name" value="Apolipoprotein A-I"/>
    <property type="match status" value="1"/>
</dbReference>
<keyword evidence="4" id="KW-0813">Transport</keyword>
<dbReference type="Gene3D" id="1.20.120.20">
    <property type="entry name" value="Apolipoprotein"/>
    <property type="match status" value="2"/>
</dbReference>
<proteinExistence type="inferred from homology"/>
<gene>
    <name evidence="14" type="primary">apoeb</name>
</gene>
<dbReference type="GO" id="GO:0060228">
    <property type="term" value="F:phosphatidylcholine-sterol O-acyltransferase activator activity"/>
    <property type="evidence" value="ECO:0007669"/>
    <property type="project" value="TreeGrafter"/>
</dbReference>
<dbReference type="OrthoDB" id="9886755at2759"/>
<dbReference type="Proteomes" id="UP000221080">
    <property type="component" value="Chromosome 1"/>
</dbReference>
<dbReference type="AlphaFoldDB" id="A0A2D0QY79"/>
<dbReference type="GO" id="GO:0005543">
    <property type="term" value="F:phospholipid binding"/>
    <property type="evidence" value="ECO:0007669"/>
    <property type="project" value="TreeGrafter"/>
</dbReference>
<keyword evidence="5" id="KW-0964">Secreted</keyword>
<dbReference type="KEGG" id="ipu:108265499"/>
<dbReference type="OMA" id="TYMGEIQ"/>
<sequence length="339" mass="38253">MFSLVCVMLTVDPNKGKRKSRDQRYCEGSSESIKSARTYTAHNTEQSGLLRCSCLSINMRAVAFVLVAAIIAGCHARAVPQADEPLVKWEETVDRFWQFISELNTHTDSVVENLKTDQLSRELDTLITNTMAELNVYRADIETKLGPHAKDTSDQLKQDLDLLTNKLQTDMLNAKERSTQYLQELKTMLKQNADDVKNRVNNYIRKLKKRLGTDTDLIRNTVATYLGELQSRGEQNAETVKTHLEPYAKQVQEGIGQKLGTITDLFQSQTQGVSQQLEEQANVLKQQLEQTADSLRISLEGRIEELTGLLNPYTEKIREQLQTVLEKIQEASAALPGPL</sequence>
<evidence type="ECO:0000256" key="4">
    <source>
        <dbReference type="ARBA" id="ARBA00022448"/>
    </source>
</evidence>
<dbReference type="FunFam" id="1.20.120.20:FF:000010">
    <property type="entry name" value="Apolipoprotein E"/>
    <property type="match status" value="1"/>
</dbReference>
<evidence type="ECO:0000256" key="10">
    <source>
        <dbReference type="ARBA" id="ARBA00023121"/>
    </source>
</evidence>
<dbReference type="GO" id="GO:0042157">
    <property type="term" value="P:lipoprotein metabolic process"/>
    <property type="evidence" value="ECO:0007669"/>
    <property type="project" value="InterPro"/>
</dbReference>
<dbReference type="STRING" id="7998.ENSIPUP00000004259"/>
<dbReference type="GO" id="GO:0034362">
    <property type="term" value="C:low-density lipoprotein particle"/>
    <property type="evidence" value="ECO:0007669"/>
    <property type="project" value="TreeGrafter"/>
</dbReference>
<keyword evidence="10" id="KW-0446">Lipid-binding</keyword>
<dbReference type="RefSeq" id="XP_017323363.1">
    <property type="nucleotide sequence ID" value="XM_017467874.1"/>
</dbReference>
<evidence type="ECO:0000256" key="9">
    <source>
        <dbReference type="ARBA" id="ARBA00023055"/>
    </source>
</evidence>
<name>A0A2D0QY79_ICTPU</name>
<dbReference type="GO" id="GO:0055090">
    <property type="term" value="P:acylglycerol homeostasis"/>
    <property type="evidence" value="ECO:0007669"/>
    <property type="project" value="TreeGrafter"/>
</dbReference>
<dbReference type="InterPro" id="IPR000074">
    <property type="entry name" value="ApoA_E"/>
</dbReference>
<feature type="coiled-coil region" evidence="12">
    <location>
        <begin position="274"/>
        <end position="334"/>
    </location>
</feature>
<dbReference type="GO" id="GO:0033344">
    <property type="term" value="P:cholesterol efflux"/>
    <property type="evidence" value="ECO:0007669"/>
    <property type="project" value="TreeGrafter"/>
</dbReference>
<dbReference type="PANTHER" id="PTHR18976:SF2">
    <property type="entry name" value="APOLIPOPROTEIN E"/>
    <property type="match status" value="1"/>
</dbReference>